<keyword evidence="2" id="KW-0472">Membrane</keyword>
<feature type="transmembrane region" description="Helical" evidence="2">
    <location>
        <begin position="33"/>
        <end position="52"/>
    </location>
</feature>
<dbReference type="PANTHER" id="PTHR31589:SF110">
    <property type="entry name" value="PROTEIN, PUTATIVE (DUF239)-RELATED"/>
    <property type="match status" value="1"/>
</dbReference>
<evidence type="ECO:0000256" key="2">
    <source>
        <dbReference type="SAM" id="Phobius"/>
    </source>
</evidence>
<dbReference type="Pfam" id="PF03080">
    <property type="entry name" value="Neprosin"/>
    <property type="match status" value="1"/>
</dbReference>
<keyword evidence="2" id="KW-1133">Transmembrane helix</keyword>
<protein>
    <recommendedName>
        <fullName evidence="3">Neprosin PEP catalytic domain-containing protein</fullName>
    </recommendedName>
</protein>
<gene>
    <name evidence="4" type="ORF">Ate02nite_24870</name>
</gene>
<proteinExistence type="predicted"/>
<dbReference type="PANTHER" id="PTHR31589">
    <property type="entry name" value="PROTEIN, PUTATIVE (DUF239)-RELATED-RELATED"/>
    <property type="match status" value="1"/>
</dbReference>
<dbReference type="InterPro" id="IPR053168">
    <property type="entry name" value="Glutamic_endopeptidase"/>
</dbReference>
<comment type="caution">
    <text evidence="4">The sequence shown here is derived from an EMBL/GenBank/DDBJ whole genome shotgun (WGS) entry which is preliminary data.</text>
</comment>
<sequence>MRRREPVPEVASPPTSDPPINEDGHVLKSRRGLLAAGLAVAVVGAIGVASTLNAGAEQITGAPDQTVPVADSPTGAIADTATPPALLPWGERPTRIRKGRAGADSKTLRAAGVAAASADTTGSILPRGRYAPKGRTAETESESLLNEKTDVPPPLPPSAKADGEYNVDYIYSTARQDAVTDGVYSTLTVAKPTLGEKDYHSLAEIALQSADSDQVVEVGWTVDPLTNKGSYDPHFFVYHWVNGEETCYNGCGWVQFSKNLKPGDTLAYGAAKKFGIQYSNGSWWVAFDSEWIGYFPESLWNEKGTSFSQSGLIQLFGEIAVLDKDNTCTLMGNGNNPVDEKETSASAFFTTTSYINGPALSFTYPALEEEAKGGKTAKELGKYGIKPAPPRSFRYGGDGKLPDEDAVC</sequence>
<name>A0A919NKY8_9ACTN</name>
<dbReference type="AlphaFoldDB" id="A0A919NKY8"/>
<dbReference type="InterPro" id="IPR004314">
    <property type="entry name" value="Neprosin"/>
</dbReference>
<feature type="region of interest" description="Disordered" evidence="1">
    <location>
        <begin position="382"/>
        <end position="408"/>
    </location>
</feature>
<evidence type="ECO:0000256" key="1">
    <source>
        <dbReference type="SAM" id="MobiDB-lite"/>
    </source>
</evidence>
<evidence type="ECO:0000313" key="5">
    <source>
        <dbReference type="Proteomes" id="UP000623608"/>
    </source>
</evidence>
<keyword evidence="2" id="KW-0812">Transmembrane</keyword>
<organism evidence="4 5">
    <name type="scientific">Paractinoplanes tereljensis</name>
    <dbReference type="NCBI Taxonomy" id="571912"/>
    <lineage>
        <taxon>Bacteria</taxon>
        <taxon>Bacillati</taxon>
        <taxon>Actinomycetota</taxon>
        <taxon>Actinomycetes</taxon>
        <taxon>Micromonosporales</taxon>
        <taxon>Micromonosporaceae</taxon>
        <taxon>Paractinoplanes</taxon>
    </lineage>
</organism>
<feature type="domain" description="Neprosin PEP catalytic" evidence="3">
    <location>
        <begin position="161"/>
        <end position="402"/>
    </location>
</feature>
<accession>A0A919NKY8</accession>
<dbReference type="PROSITE" id="PS52045">
    <property type="entry name" value="NEPROSIN_PEP_CD"/>
    <property type="match status" value="1"/>
</dbReference>
<evidence type="ECO:0000313" key="4">
    <source>
        <dbReference type="EMBL" id="GIF19757.1"/>
    </source>
</evidence>
<reference evidence="4" key="1">
    <citation type="submission" date="2021-01" db="EMBL/GenBank/DDBJ databases">
        <title>Whole genome shotgun sequence of Actinoplanes tereljensis NBRC 105297.</title>
        <authorList>
            <person name="Komaki H."/>
            <person name="Tamura T."/>
        </authorList>
    </citation>
    <scope>NUCLEOTIDE SEQUENCE</scope>
    <source>
        <strain evidence="4">NBRC 105297</strain>
    </source>
</reference>
<evidence type="ECO:0000259" key="3">
    <source>
        <dbReference type="PROSITE" id="PS52045"/>
    </source>
</evidence>
<feature type="region of interest" description="Disordered" evidence="1">
    <location>
        <begin position="1"/>
        <end position="25"/>
    </location>
</feature>
<dbReference type="EMBL" id="BOMY01000016">
    <property type="protein sequence ID" value="GIF19757.1"/>
    <property type="molecule type" value="Genomic_DNA"/>
</dbReference>
<keyword evidence="5" id="KW-1185">Reference proteome</keyword>
<feature type="region of interest" description="Disordered" evidence="1">
    <location>
        <begin position="124"/>
        <end position="160"/>
    </location>
</feature>
<dbReference type="Proteomes" id="UP000623608">
    <property type="component" value="Unassembled WGS sequence"/>
</dbReference>